<comment type="subcellular location">
    <subcellularLocation>
        <location evidence="13">Cytoplasm</location>
    </subcellularLocation>
</comment>
<name>A0A2U2BWI5_9PROT</name>
<gene>
    <name evidence="13" type="primary">dapB</name>
    <name evidence="16" type="ORF">DDZ18_01900</name>
</gene>
<dbReference type="RefSeq" id="WP_109251658.1">
    <property type="nucleotide sequence ID" value="NZ_QEXV01000001.1"/>
</dbReference>
<evidence type="ECO:0000256" key="11">
    <source>
        <dbReference type="ARBA" id="ARBA00049080"/>
    </source>
</evidence>
<comment type="subunit">
    <text evidence="13">Homotetramer.</text>
</comment>
<comment type="similarity">
    <text evidence="1 13">Belongs to the DapB family.</text>
</comment>
<evidence type="ECO:0000256" key="1">
    <source>
        <dbReference type="ARBA" id="ARBA00006642"/>
    </source>
</evidence>
<evidence type="ECO:0000313" key="17">
    <source>
        <dbReference type="Proteomes" id="UP000245168"/>
    </source>
</evidence>
<dbReference type="PANTHER" id="PTHR20836:SF0">
    <property type="entry name" value="4-HYDROXY-TETRAHYDRODIPICOLINATE REDUCTASE 1, CHLOROPLASTIC-RELATED"/>
    <property type="match status" value="1"/>
</dbReference>
<dbReference type="GO" id="GO:0050661">
    <property type="term" value="F:NADP binding"/>
    <property type="evidence" value="ECO:0007669"/>
    <property type="project" value="UniProtKB-UniRule"/>
</dbReference>
<dbReference type="GO" id="GO:0005737">
    <property type="term" value="C:cytoplasm"/>
    <property type="evidence" value="ECO:0007669"/>
    <property type="project" value="UniProtKB-SubCell"/>
</dbReference>
<dbReference type="CDD" id="cd02274">
    <property type="entry name" value="DHDPR_N"/>
    <property type="match status" value="1"/>
</dbReference>
<accession>A0A2U2BWI5</accession>
<evidence type="ECO:0000259" key="15">
    <source>
        <dbReference type="Pfam" id="PF05173"/>
    </source>
</evidence>
<dbReference type="SUPFAM" id="SSF51735">
    <property type="entry name" value="NAD(P)-binding Rossmann-fold domains"/>
    <property type="match status" value="1"/>
</dbReference>
<dbReference type="Pfam" id="PF05173">
    <property type="entry name" value="DapB_C"/>
    <property type="match status" value="1"/>
</dbReference>
<evidence type="ECO:0000313" key="16">
    <source>
        <dbReference type="EMBL" id="PWE18383.1"/>
    </source>
</evidence>
<feature type="binding site" evidence="13">
    <location>
        <position position="164"/>
    </location>
    <ligand>
        <name>(S)-2,3,4,5-tetrahydrodipicolinate</name>
        <dbReference type="ChEBI" id="CHEBI:16845"/>
    </ligand>
</feature>
<feature type="active site" description="Proton donor" evidence="13">
    <location>
        <position position="167"/>
    </location>
</feature>
<comment type="catalytic activity">
    <reaction evidence="11 13">
        <text>(S)-2,3,4,5-tetrahydrodipicolinate + NADP(+) + H2O = (2S,4S)-4-hydroxy-2,3,4,5-tetrahydrodipicolinate + NADPH + H(+)</text>
        <dbReference type="Rhea" id="RHEA:35331"/>
        <dbReference type="ChEBI" id="CHEBI:15377"/>
        <dbReference type="ChEBI" id="CHEBI:15378"/>
        <dbReference type="ChEBI" id="CHEBI:16845"/>
        <dbReference type="ChEBI" id="CHEBI:57783"/>
        <dbReference type="ChEBI" id="CHEBI:58349"/>
        <dbReference type="ChEBI" id="CHEBI:67139"/>
        <dbReference type="EC" id="1.17.1.8"/>
    </reaction>
</comment>
<feature type="binding site" evidence="13">
    <location>
        <begin position="173"/>
        <end position="174"/>
    </location>
    <ligand>
        <name>(S)-2,3,4,5-tetrahydrodipicolinate</name>
        <dbReference type="ChEBI" id="CHEBI:16845"/>
    </ligand>
</feature>
<keyword evidence="5 13" id="KW-0220">Diaminopimelate biosynthesis</keyword>
<evidence type="ECO:0000256" key="2">
    <source>
        <dbReference type="ARBA" id="ARBA00022490"/>
    </source>
</evidence>
<comment type="caution">
    <text evidence="13">Lacks conserved residue(s) required for the propagation of feature annotation.</text>
</comment>
<proteinExistence type="inferred from homology"/>
<dbReference type="EC" id="1.17.1.8" evidence="10 13"/>
<dbReference type="GO" id="GO:0051287">
    <property type="term" value="F:NAD binding"/>
    <property type="evidence" value="ECO:0007669"/>
    <property type="project" value="UniProtKB-UniRule"/>
</dbReference>
<evidence type="ECO:0000256" key="12">
    <source>
        <dbReference type="ARBA" id="ARBA00049396"/>
    </source>
</evidence>
<evidence type="ECO:0000256" key="6">
    <source>
        <dbReference type="ARBA" id="ARBA00023002"/>
    </source>
</evidence>
<sequence length="274" mass="27805">MAQSAQTLNIAVIGASGRLGRLVLAEAIRRPGLRLVGGMVSSDSINLDADLGELAGLSYLGLSTVSALEEAIDGADIVIDVSAPKVTAAIAGRLAAGGGPALVTGVTGLDAGQRDTLRAASEHMAVLHARNFSLGVAVMERLVGEAAAALKADQFDLEIVETHHKRKADAPSGTALTLGEAAAAGRGEPFDSVARFEPPHGDGRGPIGTIGFAAVRGGGVVGEHAVRFLGAMEEVAISHRAFDRAIFAKGAIEAALWLRGKPAGFYTMADVAGG</sequence>
<protein>
    <recommendedName>
        <fullName evidence="10 13">4-hydroxy-tetrahydrodipicolinate reductase</fullName>
        <shortName evidence="13">HTPA reductase</shortName>
        <ecNumber evidence="10 13">1.17.1.8</ecNumber>
    </recommendedName>
</protein>
<feature type="active site" description="Proton donor/acceptor" evidence="13">
    <location>
        <position position="163"/>
    </location>
</feature>
<organism evidence="16 17">
    <name type="scientific">Marinicauda salina</name>
    <dbReference type="NCBI Taxonomy" id="2135793"/>
    <lineage>
        <taxon>Bacteria</taxon>
        <taxon>Pseudomonadati</taxon>
        <taxon>Pseudomonadota</taxon>
        <taxon>Alphaproteobacteria</taxon>
        <taxon>Maricaulales</taxon>
        <taxon>Maricaulaceae</taxon>
        <taxon>Marinicauda</taxon>
    </lineage>
</organism>
<dbReference type="Gene3D" id="3.30.360.10">
    <property type="entry name" value="Dihydrodipicolinate Reductase, domain 2"/>
    <property type="match status" value="1"/>
</dbReference>
<evidence type="ECO:0000256" key="3">
    <source>
        <dbReference type="ARBA" id="ARBA00022605"/>
    </source>
</evidence>
<keyword evidence="7 13" id="KW-0520">NAD</keyword>
<keyword evidence="8 13" id="KW-0457">Lysine biosynthesis</keyword>
<dbReference type="GO" id="GO:0008839">
    <property type="term" value="F:4-hydroxy-tetrahydrodipicolinate reductase"/>
    <property type="evidence" value="ECO:0007669"/>
    <property type="project" value="UniProtKB-UniRule"/>
</dbReference>
<dbReference type="PIRSF" id="PIRSF000161">
    <property type="entry name" value="DHPR"/>
    <property type="match status" value="1"/>
</dbReference>
<dbReference type="AlphaFoldDB" id="A0A2U2BWI5"/>
<dbReference type="InterPro" id="IPR022663">
    <property type="entry name" value="DapB_C"/>
</dbReference>
<dbReference type="HAMAP" id="MF_00102">
    <property type="entry name" value="DapB"/>
    <property type="match status" value="1"/>
</dbReference>
<keyword evidence="3 13" id="KW-0028">Amino-acid biosynthesis</keyword>
<feature type="binding site" evidence="13">
    <location>
        <begin position="105"/>
        <end position="107"/>
    </location>
    <ligand>
        <name>NAD(+)</name>
        <dbReference type="ChEBI" id="CHEBI:57540"/>
    </ligand>
</feature>
<comment type="pathway">
    <text evidence="9 13">Amino-acid biosynthesis; L-lysine biosynthesis via DAP pathway; (S)-tetrahydrodipicolinate from L-aspartate: step 4/4.</text>
</comment>
<keyword evidence="4 13" id="KW-0521">NADP</keyword>
<dbReference type="NCBIfam" id="TIGR00036">
    <property type="entry name" value="dapB"/>
    <property type="match status" value="1"/>
</dbReference>
<comment type="caution">
    <text evidence="13">Was originally thought to be a dihydrodipicolinate reductase (DHDPR), catalyzing the conversion of dihydrodipicolinate to tetrahydrodipicolinate. However, it was shown in E.coli that the substrate of the enzymatic reaction is not dihydrodipicolinate (DHDP) but in fact (2S,4S)-4-hydroxy-2,3,4,5-tetrahydrodipicolinic acid (HTPA), the product released by the DapA-catalyzed reaction.</text>
</comment>
<dbReference type="OrthoDB" id="9790352at2"/>
<feature type="binding site" evidence="13">
    <location>
        <begin position="129"/>
        <end position="132"/>
    </location>
    <ligand>
        <name>NAD(+)</name>
        <dbReference type="ChEBI" id="CHEBI:57540"/>
    </ligand>
</feature>
<dbReference type="SUPFAM" id="SSF55347">
    <property type="entry name" value="Glyceraldehyde-3-phosphate dehydrogenase-like, C-terminal domain"/>
    <property type="match status" value="1"/>
</dbReference>
<dbReference type="InterPro" id="IPR036291">
    <property type="entry name" value="NAD(P)-bd_dom_sf"/>
</dbReference>
<evidence type="ECO:0000256" key="9">
    <source>
        <dbReference type="ARBA" id="ARBA00037922"/>
    </source>
</evidence>
<evidence type="ECO:0000256" key="5">
    <source>
        <dbReference type="ARBA" id="ARBA00022915"/>
    </source>
</evidence>
<dbReference type="PANTHER" id="PTHR20836">
    <property type="entry name" value="DIHYDRODIPICOLINATE REDUCTASE"/>
    <property type="match status" value="1"/>
</dbReference>
<keyword evidence="2 13" id="KW-0963">Cytoplasm</keyword>
<reference evidence="17" key="1">
    <citation type="submission" date="2018-05" db="EMBL/GenBank/DDBJ databases">
        <authorList>
            <person name="Liu B.-T."/>
        </authorList>
    </citation>
    <scope>NUCLEOTIDE SEQUENCE [LARGE SCALE GENOMIC DNA]</scope>
    <source>
        <strain evidence="17">WD6-1</strain>
    </source>
</reference>
<feature type="binding site" evidence="13">
    <location>
        <begin position="14"/>
        <end position="19"/>
    </location>
    <ligand>
        <name>NAD(+)</name>
        <dbReference type="ChEBI" id="CHEBI:57540"/>
    </ligand>
</feature>
<dbReference type="Gene3D" id="3.40.50.720">
    <property type="entry name" value="NAD(P)-binding Rossmann-like Domain"/>
    <property type="match status" value="1"/>
</dbReference>
<comment type="caution">
    <text evidence="16">The sequence shown here is derived from an EMBL/GenBank/DDBJ whole genome shotgun (WGS) entry which is preliminary data.</text>
</comment>
<evidence type="ECO:0000259" key="14">
    <source>
        <dbReference type="Pfam" id="PF01113"/>
    </source>
</evidence>
<dbReference type="Pfam" id="PF01113">
    <property type="entry name" value="DapB_N"/>
    <property type="match status" value="1"/>
</dbReference>
<dbReference type="GO" id="GO:0016726">
    <property type="term" value="F:oxidoreductase activity, acting on CH or CH2 groups, NAD or NADP as acceptor"/>
    <property type="evidence" value="ECO:0007669"/>
    <property type="project" value="UniProtKB-UniRule"/>
</dbReference>
<keyword evidence="6 13" id="KW-0560">Oxidoreductase</keyword>
<evidence type="ECO:0000256" key="10">
    <source>
        <dbReference type="ARBA" id="ARBA00038983"/>
    </source>
</evidence>
<dbReference type="UniPathway" id="UPA00034">
    <property type="reaction ID" value="UER00018"/>
</dbReference>
<evidence type="ECO:0000256" key="7">
    <source>
        <dbReference type="ARBA" id="ARBA00023027"/>
    </source>
</evidence>
<dbReference type="InterPro" id="IPR023940">
    <property type="entry name" value="DHDPR_bac"/>
</dbReference>
<dbReference type="InterPro" id="IPR022664">
    <property type="entry name" value="DapB_N_CS"/>
</dbReference>
<feature type="domain" description="Dihydrodipicolinate reductase C-terminal" evidence="15">
    <location>
        <begin position="135"/>
        <end position="271"/>
    </location>
</feature>
<evidence type="ECO:0000256" key="13">
    <source>
        <dbReference type="HAMAP-Rule" id="MF_00102"/>
    </source>
</evidence>
<dbReference type="InterPro" id="IPR000846">
    <property type="entry name" value="DapB_N"/>
</dbReference>
<comment type="function">
    <text evidence="13">Catalyzes the conversion of 4-hydroxy-tetrahydrodipicolinate (HTPA) to tetrahydrodipicolinate.</text>
</comment>
<evidence type="ECO:0000256" key="4">
    <source>
        <dbReference type="ARBA" id="ARBA00022857"/>
    </source>
</evidence>
<dbReference type="EMBL" id="QEXV01000001">
    <property type="protein sequence ID" value="PWE18383.1"/>
    <property type="molecule type" value="Genomic_DNA"/>
</dbReference>
<dbReference type="GO" id="GO:0019877">
    <property type="term" value="P:diaminopimelate biosynthetic process"/>
    <property type="evidence" value="ECO:0007669"/>
    <property type="project" value="UniProtKB-UniRule"/>
</dbReference>
<dbReference type="GO" id="GO:0009089">
    <property type="term" value="P:lysine biosynthetic process via diaminopimelate"/>
    <property type="evidence" value="ECO:0007669"/>
    <property type="project" value="UniProtKB-UniRule"/>
</dbReference>
<dbReference type="PROSITE" id="PS01298">
    <property type="entry name" value="DAPB"/>
    <property type="match status" value="1"/>
</dbReference>
<comment type="catalytic activity">
    <reaction evidence="12 13">
        <text>(S)-2,3,4,5-tetrahydrodipicolinate + NAD(+) + H2O = (2S,4S)-4-hydroxy-2,3,4,5-tetrahydrodipicolinate + NADH + H(+)</text>
        <dbReference type="Rhea" id="RHEA:35323"/>
        <dbReference type="ChEBI" id="CHEBI:15377"/>
        <dbReference type="ChEBI" id="CHEBI:15378"/>
        <dbReference type="ChEBI" id="CHEBI:16845"/>
        <dbReference type="ChEBI" id="CHEBI:57540"/>
        <dbReference type="ChEBI" id="CHEBI:57945"/>
        <dbReference type="ChEBI" id="CHEBI:67139"/>
        <dbReference type="EC" id="1.17.1.8"/>
    </reaction>
</comment>
<evidence type="ECO:0000256" key="8">
    <source>
        <dbReference type="ARBA" id="ARBA00023154"/>
    </source>
</evidence>
<feature type="domain" description="Dihydrodipicolinate reductase N-terminal" evidence="14">
    <location>
        <begin position="9"/>
        <end position="132"/>
    </location>
</feature>
<dbReference type="Proteomes" id="UP000245168">
    <property type="component" value="Unassembled WGS sequence"/>
</dbReference>
<keyword evidence="17" id="KW-1185">Reference proteome</keyword>